<dbReference type="EMBL" id="MOAM01000028">
    <property type="protein sequence ID" value="ROL66624.1"/>
    <property type="molecule type" value="Genomic_DNA"/>
</dbReference>
<dbReference type="AlphaFoldDB" id="A0A423D4Z4"/>
<proteinExistence type="predicted"/>
<name>A0A423D4Z4_9PSED</name>
<evidence type="ECO:0000313" key="1">
    <source>
        <dbReference type="EMBL" id="ROL66624.1"/>
    </source>
</evidence>
<keyword evidence="2" id="KW-1185">Reference proteome</keyword>
<comment type="caution">
    <text evidence="1">The sequence shown here is derived from an EMBL/GenBank/DDBJ whole genome shotgun (WGS) entry which is preliminary data.</text>
</comment>
<gene>
    <name evidence="1" type="ORF">BHU25_20820</name>
</gene>
<reference evidence="1 2" key="1">
    <citation type="submission" date="2016-10" db="EMBL/GenBank/DDBJ databases">
        <title>Comparative genome analysis of multiple Pseudomonas spp. focuses on biocontrol and plant growth promoting traits.</title>
        <authorList>
            <person name="Tao X.-Y."/>
            <person name="Taylor C.G."/>
        </authorList>
    </citation>
    <scope>NUCLEOTIDE SEQUENCE [LARGE SCALE GENOMIC DNA]</scope>
    <source>
        <strain evidence="1 2">15D11</strain>
    </source>
</reference>
<dbReference type="Proteomes" id="UP000285286">
    <property type="component" value="Unassembled WGS sequence"/>
</dbReference>
<accession>A0A423D4Z4</accession>
<sequence length="332" mass="36999">MPFSTQSAFDTYARNIHFAASNVMKVSRSKLNEALARGYGYRTYASLCSALKDGPLDPAISFDHAVFQSSVAELESWSKVPVLAVLAEGLTFDIEIEKWPTGPGQRNNARYEDIAYHVVMNVSKADGTKADAGQPFTLPMLDQSQAEERFRIDSGYAYRVTDGLYVSRFRRGSQTLRSIMKDGRWGGEAFIYGFAEQQDDSLTLGTMKSGLAKSILPTTSNRVICGIYHPDSYDLNARRIEITLDTRVLDFLHGEPLVFKIPPLDKRFFVMDDNRSHTEGIGVIVNGFWGAVVNSNGIDEAENPTSLDKVRVLMQIAVEKRLSELGFNRKQG</sequence>
<dbReference type="RefSeq" id="WP_123567271.1">
    <property type="nucleotide sequence ID" value="NZ_MOAM01000028.1"/>
</dbReference>
<protein>
    <submittedName>
        <fullName evidence="1">Uncharacterized protein</fullName>
    </submittedName>
</protein>
<evidence type="ECO:0000313" key="2">
    <source>
        <dbReference type="Proteomes" id="UP000285286"/>
    </source>
</evidence>
<organism evidence="1 2">
    <name type="scientific">Pseudomonas vranovensis</name>
    <dbReference type="NCBI Taxonomy" id="321661"/>
    <lineage>
        <taxon>Bacteria</taxon>
        <taxon>Pseudomonadati</taxon>
        <taxon>Pseudomonadota</taxon>
        <taxon>Gammaproteobacteria</taxon>
        <taxon>Pseudomonadales</taxon>
        <taxon>Pseudomonadaceae</taxon>
        <taxon>Pseudomonas</taxon>
    </lineage>
</organism>